<dbReference type="Proteomes" id="UP001516400">
    <property type="component" value="Unassembled WGS sequence"/>
</dbReference>
<sequence length="351" mass="40334">MTVAHLWIISILNICLVNCSVLLWSDKKLDILPLQKFTDDEFSHLLEKLDYPEVKAYTTHDQKIPNKFKEFVEGRYSAYNTNDDLISINTTDLSGNETFDFQRIKSDLEYVRINQQNSLFMIISTSTQRNKRELGDEELITSNPEPKGPVAYIGKSKTDERYGIIYSSSALLLKINKTELYLGETLPDMISVDKVPRTSITRLNVNVPKGDGYKTILRFIFSWVDYYWYLTSVKISDTSFNNDYDLMIDKEVSASKDFSYHCPGLTSFSDPSNDVYLYLYDMQVQIDAKKEKFDDAFDCIFFTTIPICSGLFVCGLLSIVLLFSLIALGDIKTMDKFDNHKTKQLSITVNE</sequence>
<keyword evidence="10" id="KW-1185">Reference proteome</keyword>
<dbReference type="PANTHER" id="PTHR12471">
    <property type="entry name" value="VACUOLAR ATP SYNTHASE SUBUNIT S1"/>
    <property type="match status" value="1"/>
</dbReference>
<dbReference type="PANTHER" id="PTHR12471:SF4">
    <property type="entry name" value="AGAP001624-PA"/>
    <property type="match status" value="1"/>
</dbReference>
<dbReference type="EMBL" id="JABFTP020000021">
    <property type="protein sequence ID" value="KAL3268285.1"/>
    <property type="molecule type" value="Genomic_DNA"/>
</dbReference>
<accession>A0ABD2MPF9</accession>
<evidence type="ECO:0000256" key="3">
    <source>
        <dbReference type="ARBA" id="ARBA00022692"/>
    </source>
</evidence>
<feature type="domain" description="V-type proton ATPase subunit S1 luminal" evidence="7">
    <location>
        <begin position="215"/>
        <end position="286"/>
    </location>
</feature>
<evidence type="ECO:0008006" key="11">
    <source>
        <dbReference type="Google" id="ProtNLM"/>
    </source>
</evidence>
<evidence type="ECO:0000259" key="8">
    <source>
        <dbReference type="Pfam" id="PF20520"/>
    </source>
</evidence>
<dbReference type="Pfam" id="PF05827">
    <property type="entry name" value="VAS1_LD"/>
    <property type="match status" value="1"/>
</dbReference>
<comment type="similarity">
    <text evidence="2">Belongs to the vacuolar ATPase subunit S1 family.</text>
</comment>
<dbReference type="InterPro" id="IPR046755">
    <property type="entry name" value="VAS1_LD"/>
</dbReference>
<evidence type="ECO:0000259" key="7">
    <source>
        <dbReference type="Pfam" id="PF05827"/>
    </source>
</evidence>
<evidence type="ECO:0000313" key="9">
    <source>
        <dbReference type="EMBL" id="KAL3268285.1"/>
    </source>
</evidence>
<evidence type="ECO:0000313" key="10">
    <source>
        <dbReference type="Proteomes" id="UP001516400"/>
    </source>
</evidence>
<reference evidence="9 10" key="1">
    <citation type="journal article" date="2021" name="BMC Biol.">
        <title>Horizontally acquired antibacterial genes associated with adaptive radiation of ladybird beetles.</title>
        <authorList>
            <person name="Li H.S."/>
            <person name="Tang X.F."/>
            <person name="Huang Y.H."/>
            <person name="Xu Z.Y."/>
            <person name="Chen M.L."/>
            <person name="Du X.Y."/>
            <person name="Qiu B.Y."/>
            <person name="Chen P.T."/>
            <person name="Zhang W."/>
            <person name="Slipinski A."/>
            <person name="Escalona H.E."/>
            <person name="Waterhouse R.M."/>
            <person name="Zwick A."/>
            <person name="Pang H."/>
        </authorList>
    </citation>
    <scope>NUCLEOTIDE SEQUENCE [LARGE SCALE GENOMIC DNA]</scope>
    <source>
        <strain evidence="9">SYSU2018</strain>
    </source>
</reference>
<comment type="caution">
    <text evidence="9">The sequence shown here is derived from an EMBL/GenBank/DDBJ whole genome shotgun (WGS) entry which is preliminary data.</text>
</comment>
<keyword evidence="3 6" id="KW-0812">Transmembrane</keyword>
<dbReference type="GO" id="GO:0016020">
    <property type="term" value="C:membrane"/>
    <property type="evidence" value="ECO:0007669"/>
    <property type="project" value="UniProtKB-SubCell"/>
</dbReference>
<evidence type="ECO:0000256" key="1">
    <source>
        <dbReference type="ARBA" id="ARBA00004167"/>
    </source>
</evidence>
<keyword evidence="5 6" id="KW-0472">Membrane</keyword>
<comment type="subcellular location">
    <subcellularLocation>
        <location evidence="1">Membrane</location>
        <topology evidence="1">Single-pass membrane protein</topology>
    </subcellularLocation>
</comment>
<organism evidence="9 10">
    <name type="scientific">Cryptolaemus montrouzieri</name>
    <dbReference type="NCBI Taxonomy" id="559131"/>
    <lineage>
        <taxon>Eukaryota</taxon>
        <taxon>Metazoa</taxon>
        <taxon>Ecdysozoa</taxon>
        <taxon>Arthropoda</taxon>
        <taxon>Hexapoda</taxon>
        <taxon>Insecta</taxon>
        <taxon>Pterygota</taxon>
        <taxon>Neoptera</taxon>
        <taxon>Endopterygota</taxon>
        <taxon>Coleoptera</taxon>
        <taxon>Polyphaga</taxon>
        <taxon>Cucujiformia</taxon>
        <taxon>Coccinelloidea</taxon>
        <taxon>Coccinellidae</taxon>
        <taxon>Scymninae</taxon>
        <taxon>Scymnini</taxon>
        <taxon>Cryptolaemus</taxon>
    </lineage>
</organism>
<keyword evidence="4 6" id="KW-1133">Transmembrane helix</keyword>
<dbReference type="InterPro" id="IPR008388">
    <property type="entry name" value="Ac45_acc_su"/>
</dbReference>
<dbReference type="AlphaFoldDB" id="A0ABD2MPF9"/>
<feature type="transmembrane region" description="Helical" evidence="6">
    <location>
        <begin position="299"/>
        <end position="328"/>
    </location>
</feature>
<name>A0ABD2MPF9_9CUCU</name>
<evidence type="ECO:0000256" key="4">
    <source>
        <dbReference type="ARBA" id="ARBA00022989"/>
    </source>
</evidence>
<evidence type="ECO:0000256" key="2">
    <source>
        <dbReference type="ARBA" id="ARBA00009037"/>
    </source>
</evidence>
<proteinExistence type="inferred from homology"/>
<feature type="transmembrane region" description="Helical" evidence="6">
    <location>
        <begin position="6"/>
        <end position="24"/>
    </location>
</feature>
<dbReference type="Pfam" id="PF20520">
    <property type="entry name" value="Ac45-VOA1_TM"/>
    <property type="match status" value="1"/>
</dbReference>
<feature type="domain" description="V-type proton ATPase subunit S1/VOA1 transmembrane" evidence="8">
    <location>
        <begin position="302"/>
        <end position="339"/>
    </location>
</feature>
<gene>
    <name evidence="9" type="ORF">HHI36_007406</name>
</gene>
<protein>
    <recommendedName>
        <fullName evidence="11">Vacuolar ATP synthase subunit S1</fullName>
    </recommendedName>
</protein>
<dbReference type="InterPro" id="IPR046756">
    <property type="entry name" value="VAS1/VOA1_TM"/>
</dbReference>
<evidence type="ECO:0000256" key="5">
    <source>
        <dbReference type="ARBA" id="ARBA00023136"/>
    </source>
</evidence>
<evidence type="ECO:0000256" key="6">
    <source>
        <dbReference type="SAM" id="Phobius"/>
    </source>
</evidence>